<dbReference type="InterPro" id="IPR022879">
    <property type="entry name" value="V-ATPase_su_B/beta"/>
</dbReference>
<dbReference type="Pfam" id="PF02874">
    <property type="entry name" value="ATP-synt_ab_N"/>
    <property type="match status" value="1"/>
</dbReference>
<evidence type="ECO:0008006" key="9">
    <source>
        <dbReference type="Google" id="ProtNLM"/>
    </source>
</evidence>
<dbReference type="GO" id="GO:0046034">
    <property type="term" value="P:ATP metabolic process"/>
    <property type="evidence" value="ECO:0007669"/>
    <property type="project" value="InterPro"/>
</dbReference>
<reference evidence="7" key="2">
    <citation type="submission" date="2024-02" db="EMBL/GenBank/DDBJ databases">
        <title>Comparative genomics of Cryptococcus and Kwoniella reveals pathogenesis evolution and contrasting modes of karyotype evolution via chromosome fusion or intercentromeric recombination.</title>
        <authorList>
            <person name="Coelho M.A."/>
            <person name="David-Palma M."/>
            <person name="Shea T."/>
            <person name="Bowers K."/>
            <person name="McGinley-Smith S."/>
            <person name="Mohammad A.W."/>
            <person name="Gnirke A."/>
            <person name="Yurkov A.M."/>
            <person name="Nowrousian M."/>
            <person name="Sun S."/>
            <person name="Cuomo C.A."/>
            <person name="Heitman J."/>
        </authorList>
    </citation>
    <scope>NUCLEOTIDE SEQUENCE</scope>
    <source>
        <strain evidence="7">CBS 10117</strain>
    </source>
</reference>
<dbReference type="InterPro" id="IPR004100">
    <property type="entry name" value="ATPase_F1/V1/A1_a/bsu_N"/>
</dbReference>
<feature type="domain" description="ATPase F1/V1/A1 complex alpha/beta subunit nucleotide-binding" evidence="4">
    <location>
        <begin position="143"/>
        <end position="275"/>
    </location>
</feature>
<dbReference type="KEGG" id="kdj:28970450"/>
<evidence type="ECO:0000259" key="6">
    <source>
        <dbReference type="Pfam" id="PF22919"/>
    </source>
</evidence>
<keyword evidence="3" id="KW-0406">Ion transport</keyword>
<sequence>MVNADPRVTDSQLAQINAGIWRRPAHGLQDRVCSQRFPSYNEIVQLTLPDGTTRGGQVLEVSGKKAIVQVFEGTSGVDTSATRIAFSGSSMKLAVSEDMLGRVFNGSGNPIDKGPKVWAEDYLDINAGLVKRPGATKSVHDGHEDNFSIVFAAMGVNMETARFFKQDFEESGSISNSTLIERIITPRLALTTAEYFAYQLEKHVLVVMTDMSSYADALREVSAAREEVPGRRGYPGYLYTDLSTLYERAGRVEGRNGSITQVPILTMPNDDLSANQCTPVPLTTHEECHWREAYPKRPWRCLQPIVVGEEALSADDKLALEFLDRFEKEFVGQGSYEARTIFESLDIAWDLLRIFPRESLNRINPKILAEFYSRKTARQPEEKKEENLIDA</sequence>
<evidence type="ECO:0000313" key="8">
    <source>
        <dbReference type="Proteomes" id="UP000078595"/>
    </source>
</evidence>
<evidence type="ECO:0000259" key="4">
    <source>
        <dbReference type="Pfam" id="PF00006"/>
    </source>
</evidence>
<evidence type="ECO:0000259" key="5">
    <source>
        <dbReference type="Pfam" id="PF02874"/>
    </source>
</evidence>
<dbReference type="InterPro" id="IPR055190">
    <property type="entry name" value="ATP-synt_VA_C"/>
</dbReference>
<dbReference type="Gene3D" id="3.40.50.12240">
    <property type="match status" value="3"/>
</dbReference>
<dbReference type="CDD" id="cd18118">
    <property type="entry name" value="ATP-synt_V_A-type_beta_N"/>
    <property type="match status" value="1"/>
</dbReference>
<keyword evidence="8" id="KW-1185">Reference proteome</keyword>
<dbReference type="InterPro" id="IPR027417">
    <property type="entry name" value="P-loop_NTPase"/>
</dbReference>
<feature type="domain" description="ATPase F1/V1/A1 complex alpha/beta subunit N-terminal" evidence="5">
    <location>
        <begin position="35"/>
        <end position="84"/>
    </location>
</feature>
<dbReference type="GO" id="GO:0005524">
    <property type="term" value="F:ATP binding"/>
    <property type="evidence" value="ECO:0007669"/>
    <property type="project" value="InterPro"/>
</dbReference>
<reference evidence="7" key="1">
    <citation type="submission" date="2013-07" db="EMBL/GenBank/DDBJ databases">
        <authorList>
            <consortium name="The Broad Institute Genome Sequencing Platform"/>
            <person name="Cuomo C."/>
            <person name="Litvintseva A."/>
            <person name="Chen Y."/>
            <person name="Heitman J."/>
            <person name="Sun S."/>
            <person name="Springer D."/>
            <person name="Dromer F."/>
            <person name="Young S.K."/>
            <person name="Zeng Q."/>
            <person name="Gargeya S."/>
            <person name="Fitzgerald M."/>
            <person name="Abouelleil A."/>
            <person name="Alvarado L."/>
            <person name="Berlin A.M."/>
            <person name="Chapman S.B."/>
            <person name="Dewar J."/>
            <person name="Goldberg J."/>
            <person name="Griggs A."/>
            <person name="Gujja S."/>
            <person name="Hansen M."/>
            <person name="Howarth C."/>
            <person name="Imamovic A."/>
            <person name="Larimer J."/>
            <person name="McCowan C."/>
            <person name="Murphy C."/>
            <person name="Pearson M."/>
            <person name="Priest M."/>
            <person name="Roberts A."/>
            <person name="Saif S."/>
            <person name="Shea T."/>
            <person name="Sykes S."/>
            <person name="Wortman J."/>
            <person name="Nusbaum C."/>
            <person name="Birren B."/>
        </authorList>
    </citation>
    <scope>NUCLEOTIDE SEQUENCE</scope>
    <source>
        <strain evidence="7">CBS 10117</strain>
    </source>
</reference>
<dbReference type="GO" id="GO:0007035">
    <property type="term" value="P:vacuolar acidification"/>
    <property type="evidence" value="ECO:0007669"/>
    <property type="project" value="TreeGrafter"/>
</dbReference>
<dbReference type="EMBL" id="CP144538">
    <property type="protein sequence ID" value="WWC64736.1"/>
    <property type="molecule type" value="Genomic_DNA"/>
</dbReference>
<dbReference type="SUPFAM" id="SSF52540">
    <property type="entry name" value="P-loop containing nucleoside triphosphate hydrolases"/>
    <property type="match status" value="1"/>
</dbReference>
<dbReference type="Proteomes" id="UP000078595">
    <property type="component" value="Chromosome 9"/>
</dbReference>
<organism evidence="7 8">
    <name type="scientific">Kwoniella dejecticola CBS 10117</name>
    <dbReference type="NCBI Taxonomy" id="1296121"/>
    <lineage>
        <taxon>Eukaryota</taxon>
        <taxon>Fungi</taxon>
        <taxon>Dikarya</taxon>
        <taxon>Basidiomycota</taxon>
        <taxon>Agaricomycotina</taxon>
        <taxon>Tremellomycetes</taxon>
        <taxon>Tremellales</taxon>
        <taxon>Cryptococcaceae</taxon>
        <taxon>Kwoniella</taxon>
    </lineage>
</organism>
<dbReference type="RefSeq" id="XP_065825629.1">
    <property type="nucleotide sequence ID" value="XM_065969557.1"/>
</dbReference>
<dbReference type="AlphaFoldDB" id="A0AAJ8KVX5"/>
<dbReference type="GO" id="GO:0046961">
    <property type="term" value="F:proton-transporting ATPase activity, rotational mechanism"/>
    <property type="evidence" value="ECO:0007669"/>
    <property type="project" value="TreeGrafter"/>
</dbReference>
<gene>
    <name evidence="7" type="ORF">I303_107347</name>
</gene>
<evidence type="ECO:0000256" key="3">
    <source>
        <dbReference type="ARBA" id="ARBA00023065"/>
    </source>
</evidence>
<dbReference type="Pfam" id="PF22919">
    <property type="entry name" value="ATP-synt_VA_C"/>
    <property type="match status" value="1"/>
</dbReference>
<keyword evidence="2" id="KW-0813">Transport</keyword>
<proteinExistence type="inferred from homology"/>
<feature type="domain" description="ATP synthase A/B type C-terminal" evidence="6">
    <location>
        <begin position="306"/>
        <end position="372"/>
    </location>
</feature>
<dbReference type="PANTHER" id="PTHR43389:SF4">
    <property type="entry name" value="V-TYPE PROTON ATPASE SUBUNIT B"/>
    <property type="match status" value="1"/>
</dbReference>
<evidence type="ECO:0000313" key="7">
    <source>
        <dbReference type="EMBL" id="WWC64736.1"/>
    </source>
</evidence>
<evidence type="ECO:0000256" key="1">
    <source>
        <dbReference type="ARBA" id="ARBA00008936"/>
    </source>
</evidence>
<protein>
    <recommendedName>
        <fullName evidence="9">V-type H+-transporting ATPase subunit B</fullName>
    </recommendedName>
</protein>
<dbReference type="PANTHER" id="PTHR43389">
    <property type="entry name" value="V-TYPE PROTON ATPASE SUBUNIT B"/>
    <property type="match status" value="1"/>
</dbReference>
<name>A0AAJ8KVX5_9TREE</name>
<evidence type="ECO:0000256" key="2">
    <source>
        <dbReference type="ARBA" id="ARBA00022448"/>
    </source>
</evidence>
<comment type="similarity">
    <text evidence="1">Belongs to the ATPase alpha/beta chains family.</text>
</comment>
<dbReference type="InterPro" id="IPR000194">
    <property type="entry name" value="ATPase_F1/V1/A1_a/bsu_nucl-bd"/>
</dbReference>
<accession>A0AAJ8KVX5</accession>
<dbReference type="Pfam" id="PF00006">
    <property type="entry name" value="ATP-synt_ab"/>
    <property type="match status" value="1"/>
</dbReference>
<dbReference type="GeneID" id="28970450"/>